<organism evidence="8 9">
    <name type="scientific">candidate division WS6 bacterium RIFOXYB1_FULL_33_14</name>
    <dbReference type="NCBI Taxonomy" id="1817896"/>
    <lineage>
        <taxon>Bacteria</taxon>
        <taxon>Candidatus Dojkabacteria</taxon>
    </lineage>
</organism>
<dbReference type="Gene3D" id="3.30.1490.480">
    <property type="entry name" value="Endolytic murein transglycosylase"/>
    <property type="match status" value="1"/>
</dbReference>
<keyword evidence="6 7" id="KW-0961">Cell wall biogenesis/degradation</keyword>
<dbReference type="PANTHER" id="PTHR30518:SF2">
    <property type="entry name" value="ENDOLYTIC MUREIN TRANSGLYCOSYLASE"/>
    <property type="match status" value="1"/>
</dbReference>
<accession>A0A1F4UJ31</accession>
<dbReference type="Proteomes" id="UP000177434">
    <property type="component" value="Unassembled WGS sequence"/>
</dbReference>
<keyword evidence="3 7" id="KW-1133">Transmembrane helix</keyword>
<keyword evidence="1 7" id="KW-1003">Cell membrane</keyword>
<evidence type="ECO:0000256" key="1">
    <source>
        <dbReference type="ARBA" id="ARBA00022475"/>
    </source>
</evidence>
<comment type="similarity">
    <text evidence="7">Belongs to the transglycosylase MltG family.</text>
</comment>
<comment type="caution">
    <text evidence="8">The sequence shown here is derived from an EMBL/GenBank/DDBJ whole genome shotgun (WGS) entry which is preliminary data.</text>
</comment>
<evidence type="ECO:0000256" key="2">
    <source>
        <dbReference type="ARBA" id="ARBA00022692"/>
    </source>
</evidence>
<dbReference type="AlphaFoldDB" id="A0A1F4UJ31"/>
<dbReference type="Gene3D" id="3.30.160.60">
    <property type="entry name" value="Classic Zinc Finger"/>
    <property type="match status" value="1"/>
</dbReference>
<dbReference type="GO" id="GO:0009252">
    <property type="term" value="P:peptidoglycan biosynthetic process"/>
    <property type="evidence" value="ECO:0007669"/>
    <property type="project" value="UniProtKB-UniRule"/>
</dbReference>
<evidence type="ECO:0000256" key="7">
    <source>
        <dbReference type="HAMAP-Rule" id="MF_02065"/>
    </source>
</evidence>
<evidence type="ECO:0000313" key="9">
    <source>
        <dbReference type="Proteomes" id="UP000177434"/>
    </source>
</evidence>
<comment type="catalytic activity">
    <reaction evidence="7">
        <text>a peptidoglycan chain = a peptidoglycan chain with N-acetyl-1,6-anhydromuramyl-[peptide] at the reducing end + a peptidoglycan chain with N-acetylglucosamine at the non-reducing end.</text>
        <dbReference type="EC" id="4.2.2.29"/>
    </reaction>
</comment>
<feature type="site" description="Important for catalytic activity" evidence="7">
    <location>
        <position position="219"/>
    </location>
</feature>
<dbReference type="GO" id="GO:0071555">
    <property type="term" value="P:cell wall organization"/>
    <property type="evidence" value="ECO:0007669"/>
    <property type="project" value="UniProtKB-KW"/>
</dbReference>
<keyword evidence="2 7" id="KW-0812">Transmembrane</keyword>
<dbReference type="EMBL" id="MEUN01000041">
    <property type="protein sequence ID" value="OGC44964.1"/>
    <property type="molecule type" value="Genomic_DNA"/>
</dbReference>
<dbReference type="Pfam" id="PF02618">
    <property type="entry name" value="YceG"/>
    <property type="match status" value="1"/>
</dbReference>
<dbReference type="PANTHER" id="PTHR30518">
    <property type="entry name" value="ENDOLYTIC MUREIN TRANSGLYCOSYLASE"/>
    <property type="match status" value="1"/>
</dbReference>
<evidence type="ECO:0000256" key="4">
    <source>
        <dbReference type="ARBA" id="ARBA00023136"/>
    </source>
</evidence>
<protein>
    <recommendedName>
        <fullName evidence="7">Endolytic murein transglycosylase</fullName>
        <ecNumber evidence="7">4.2.2.29</ecNumber>
    </recommendedName>
    <alternativeName>
        <fullName evidence="7">Peptidoglycan lytic transglycosylase</fullName>
    </alternativeName>
    <alternativeName>
        <fullName evidence="7">Peptidoglycan polymerization terminase</fullName>
    </alternativeName>
</protein>
<dbReference type="GO" id="GO:0005886">
    <property type="term" value="C:plasma membrane"/>
    <property type="evidence" value="ECO:0007669"/>
    <property type="project" value="UniProtKB-UniRule"/>
</dbReference>
<evidence type="ECO:0000313" key="8">
    <source>
        <dbReference type="EMBL" id="OGC44964.1"/>
    </source>
</evidence>
<keyword evidence="5 7" id="KW-0456">Lyase</keyword>
<gene>
    <name evidence="7" type="primary">mltG</name>
    <name evidence="8" type="ORF">A2400_01465</name>
</gene>
<comment type="function">
    <text evidence="7">Functions as a peptidoglycan terminase that cleaves nascent peptidoglycan strands endolytically to terminate their elongation.</text>
</comment>
<sequence>MKSIIKIFLLALLTVIVILFVAKKNYDSIIDTPNSENSEKITFEINTGESVDSIVQKLVDQGILKEKWANYFRIYLKINNIAQKIQAGTYEMPKNLSITEIAETIQQSRGLDIWVTIPEGLRKDEIAGILEKELLEGGNNNFDKTEFLSLTTDTTFISTLGFTYTLTDLEGYLFPDKYAFSNKVVTEDVLKILINNFKTKVGTSDTYEEIIIASMVEREGYTSTDRPMIADIINRRLDEGWLLQICATILYFKQDWEHVITKEDMVENNLYNTYKNAGLPPTPICNPGLQSINAVRNPQSNNYYFYIHDDDGNIHYAETLTEHNRNVEKYLR</sequence>
<reference evidence="8 9" key="1">
    <citation type="journal article" date="2016" name="Nat. Commun.">
        <title>Thousands of microbial genomes shed light on interconnected biogeochemical processes in an aquifer system.</title>
        <authorList>
            <person name="Anantharaman K."/>
            <person name="Brown C.T."/>
            <person name="Hug L.A."/>
            <person name="Sharon I."/>
            <person name="Castelle C.J."/>
            <person name="Probst A.J."/>
            <person name="Thomas B.C."/>
            <person name="Singh A."/>
            <person name="Wilkins M.J."/>
            <person name="Karaoz U."/>
            <person name="Brodie E.L."/>
            <person name="Williams K.H."/>
            <person name="Hubbard S.S."/>
            <person name="Banfield J.F."/>
        </authorList>
    </citation>
    <scope>NUCLEOTIDE SEQUENCE [LARGE SCALE GENOMIC DNA]</scope>
</reference>
<keyword evidence="4 7" id="KW-0472">Membrane</keyword>
<name>A0A1F4UJ31_9BACT</name>
<dbReference type="GO" id="GO:0008932">
    <property type="term" value="F:lytic endotransglycosylase activity"/>
    <property type="evidence" value="ECO:0007669"/>
    <property type="project" value="UniProtKB-UniRule"/>
</dbReference>
<dbReference type="NCBIfam" id="TIGR00247">
    <property type="entry name" value="endolytic transglycosylase MltG"/>
    <property type="match status" value="1"/>
</dbReference>
<evidence type="ECO:0000256" key="3">
    <source>
        <dbReference type="ARBA" id="ARBA00022989"/>
    </source>
</evidence>
<evidence type="ECO:0000256" key="5">
    <source>
        <dbReference type="ARBA" id="ARBA00023239"/>
    </source>
</evidence>
<evidence type="ECO:0000256" key="6">
    <source>
        <dbReference type="ARBA" id="ARBA00023316"/>
    </source>
</evidence>
<proteinExistence type="inferred from homology"/>
<dbReference type="InterPro" id="IPR003770">
    <property type="entry name" value="MLTG-like"/>
</dbReference>
<dbReference type="HAMAP" id="MF_02065">
    <property type="entry name" value="MltG"/>
    <property type="match status" value="1"/>
</dbReference>
<dbReference type="EC" id="4.2.2.29" evidence="7"/>